<evidence type="ECO:0000313" key="1">
    <source>
        <dbReference type="EMBL" id="SVB21110.1"/>
    </source>
</evidence>
<dbReference type="EMBL" id="UINC01032824">
    <property type="protein sequence ID" value="SVB21110.1"/>
    <property type="molecule type" value="Genomic_DNA"/>
</dbReference>
<proteinExistence type="predicted"/>
<gene>
    <name evidence="1" type="ORF">METZ01_LOCUS173964</name>
</gene>
<reference evidence="1" key="1">
    <citation type="submission" date="2018-05" db="EMBL/GenBank/DDBJ databases">
        <authorList>
            <person name="Lanie J.A."/>
            <person name="Ng W.-L."/>
            <person name="Kazmierczak K.M."/>
            <person name="Andrzejewski T.M."/>
            <person name="Davidsen T.M."/>
            <person name="Wayne K.J."/>
            <person name="Tettelin H."/>
            <person name="Glass J.I."/>
            <person name="Rusch D."/>
            <person name="Podicherti R."/>
            <person name="Tsui H.-C.T."/>
            <person name="Winkler M.E."/>
        </authorList>
    </citation>
    <scope>NUCLEOTIDE SEQUENCE</scope>
</reference>
<protein>
    <submittedName>
        <fullName evidence="1">Uncharacterized protein</fullName>
    </submittedName>
</protein>
<name>A0A382C4Y8_9ZZZZ</name>
<dbReference type="AlphaFoldDB" id="A0A382C4Y8"/>
<sequence length="75" mass="8648">MHQIPDTFLLAHLFRHTPGEVFRHLSEKDIRVLRHAVRTATMEMPHYRYRALLAAWRAHAKTPGNGADPQPQDPA</sequence>
<accession>A0A382C4Y8</accession>
<organism evidence="1">
    <name type="scientific">marine metagenome</name>
    <dbReference type="NCBI Taxonomy" id="408172"/>
    <lineage>
        <taxon>unclassified sequences</taxon>
        <taxon>metagenomes</taxon>
        <taxon>ecological metagenomes</taxon>
    </lineage>
</organism>